<evidence type="ECO:0000313" key="2">
    <source>
        <dbReference type="EMBL" id="MBM6858442.1"/>
    </source>
</evidence>
<dbReference type="Proteomes" id="UP000698924">
    <property type="component" value="Unassembled WGS sequence"/>
</dbReference>
<keyword evidence="1" id="KW-0812">Transmembrane</keyword>
<reference evidence="2 3" key="1">
    <citation type="journal article" date="2021" name="Sci. Rep.">
        <title>The distribution of antibiotic resistance genes in chicken gut microbiota commensals.</title>
        <authorList>
            <person name="Juricova H."/>
            <person name="Matiasovicova J."/>
            <person name="Kubasova T."/>
            <person name="Cejkova D."/>
            <person name="Rychlik I."/>
        </authorList>
    </citation>
    <scope>NUCLEOTIDE SEQUENCE [LARGE SCALE GENOMIC DNA]</scope>
    <source>
        <strain evidence="2 3">An421</strain>
    </source>
</reference>
<accession>A0AA40ZV73</accession>
<feature type="transmembrane region" description="Helical" evidence="1">
    <location>
        <begin position="32"/>
        <end position="50"/>
    </location>
</feature>
<feature type="transmembrane region" description="Helical" evidence="1">
    <location>
        <begin position="148"/>
        <end position="168"/>
    </location>
</feature>
<keyword evidence="3" id="KW-1185">Reference proteome</keyword>
<evidence type="ECO:0000313" key="3">
    <source>
        <dbReference type="Proteomes" id="UP000698924"/>
    </source>
</evidence>
<keyword evidence="1" id="KW-1133">Transmembrane helix</keyword>
<keyword evidence="1" id="KW-0472">Membrane</keyword>
<organism evidence="2 3">
    <name type="scientific">Caecibacteroides pullorum</name>
    <dbReference type="NCBI Taxonomy" id="2725562"/>
    <lineage>
        <taxon>Bacteria</taxon>
        <taxon>Pseudomonadati</taxon>
        <taxon>Bacteroidota</taxon>
        <taxon>Bacteroidia</taxon>
        <taxon>Bacteroidales</taxon>
        <taxon>Bacteroidaceae</taxon>
        <taxon>Caecibacteroides</taxon>
    </lineage>
</organism>
<comment type="caution">
    <text evidence="2">The sequence shown here is derived from an EMBL/GenBank/DDBJ whole genome shotgun (WGS) entry which is preliminary data.</text>
</comment>
<dbReference type="RefSeq" id="WP_021846429.1">
    <property type="nucleotide sequence ID" value="NZ_JAAZTS010000024.1"/>
</dbReference>
<dbReference type="AlphaFoldDB" id="A0AA40ZV73"/>
<name>A0AA40ZV73_9BACT</name>
<gene>
    <name evidence="2" type="ORF">H6D15_12670</name>
</gene>
<protein>
    <submittedName>
        <fullName evidence="2">Uncharacterized protein</fullName>
    </submittedName>
</protein>
<dbReference type="EMBL" id="JACJMO010000025">
    <property type="protein sequence ID" value="MBM6858442.1"/>
    <property type="molecule type" value="Genomic_DNA"/>
</dbReference>
<evidence type="ECO:0000256" key="1">
    <source>
        <dbReference type="SAM" id="Phobius"/>
    </source>
</evidence>
<feature type="transmembrane region" description="Helical" evidence="1">
    <location>
        <begin position="70"/>
        <end position="92"/>
    </location>
</feature>
<sequence>METTAQPNQNPAPQPDGIEVKLNLSKTAVYEILLYFLAMFASSALYIYIWEEFSSFNWGHFIGLHYGKSVLQLLLAIVGLYILLYSLLGYFINGRSLKGLRWACDWKSIGLAPTRPVPLKHYRLLLLLPGILMGLLPVLHGFCTGNATAYVFGIISLLCCSSDFMMWYKLRPFDDEDLFRPGKNTFQGTVIRRNYAK</sequence>
<feature type="transmembrane region" description="Helical" evidence="1">
    <location>
        <begin position="124"/>
        <end position="142"/>
    </location>
</feature>
<proteinExistence type="predicted"/>